<feature type="domain" description="NfeD-like C-terminal" evidence="6">
    <location>
        <begin position="85"/>
        <end position="143"/>
    </location>
</feature>
<dbReference type="Pfam" id="PF01957">
    <property type="entry name" value="NfeD"/>
    <property type="match status" value="1"/>
</dbReference>
<dbReference type="PANTHER" id="PTHR33507">
    <property type="entry name" value="INNER MEMBRANE PROTEIN YBBJ"/>
    <property type="match status" value="1"/>
</dbReference>
<dbReference type="PANTHER" id="PTHR33507:SF3">
    <property type="entry name" value="INNER MEMBRANE PROTEIN YBBJ"/>
    <property type="match status" value="1"/>
</dbReference>
<keyword evidence="4 5" id="KW-0472">Membrane</keyword>
<dbReference type="Proteomes" id="UP000642070">
    <property type="component" value="Unassembled WGS sequence"/>
</dbReference>
<comment type="caution">
    <text evidence="7">The sequence shown here is derived from an EMBL/GenBank/DDBJ whole genome shotgun (WGS) entry which is preliminary data.</text>
</comment>
<evidence type="ECO:0000313" key="8">
    <source>
        <dbReference type="Proteomes" id="UP000642070"/>
    </source>
</evidence>
<dbReference type="RefSeq" id="WP_229834323.1">
    <property type="nucleotide sequence ID" value="NZ_BMPI01000005.1"/>
</dbReference>
<evidence type="ECO:0000313" key="7">
    <source>
        <dbReference type="EMBL" id="GGM13529.1"/>
    </source>
</evidence>
<accession>A0A917TAH9</accession>
<reference evidence="7" key="1">
    <citation type="journal article" date="2014" name="Int. J. Syst. Evol. Microbiol.">
        <title>Complete genome sequence of Corynebacterium casei LMG S-19264T (=DSM 44701T), isolated from a smear-ripened cheese.</title>
        <authorList>
            <consortium name="US DOE Joint Genome Institute (JGI-PGF)"/>
            <person name="Walter F."/>
            <person name="Albersmeier A."/>
            <person name="Kalinowski J."/>
            <person name="Ruckert C."/>
        </authorList>
    </citation>
    <scope>NUCLEOTIDE SEQUENCE</scope>
    <source>
        <strain evidence="7">JCM 19831</strain>
    </source>
</reference>
<dbReference type="EMBL" id="BMPI01000005">
    <property type="protein sequence ID" value="GGM13529.1"/>
    <property type="molecule type" value="Genomic_DNA"/>
</dbReference>
<dbReference type="InterPro" id="IPR012340">
    <property type="entry name" value="NA-bd_OB-fold"/>
</dbReference>
<evidence type="ECO:0000256" key="3">
    <source>
        <dbReference type="ARBA" id="ARBA00022989"/>
    </source>
</evidence>
<dbReference type="InterPro" id="IPR052165">
    <property type="entry name" value="Membrane_assoc_protease"/>
</dbReference>
<dbReference type="Gene3D" id="2.40.50.140">
    <property type="entry name" value="Nucleic acid-binding proteins"/>
    <property type="match status" value="1"/>
</dbReference>
<organism evidence="7 8">
    <name type="scientific">Dactylosporangium sucinum</name>
    <dbReference type="NCBI Taxonomy" id="1424081"/>
    <lineage>
        <taxon>Bacteria</taxon>
        <taxon>Bacillati</taxon>
        <taxon>Actinomycetota</taxon>
        <taxon>Actinomycetes</taxon>
        <taxon>Micromonosporales</taxon>
        <taxon>Micromonosporaceae</taxon>
        <taxon>Dactylosporangium</taxon>
    </lineage>
</organism>
<sequence length="144" mass="15646">MDVWLIVWVIVGVAFVAAEVFTTTFILLMFGIGAFAAAGAAALGANEAVQAIVFAVVSALSFVAVRPTLRRYMRRDLRDTAMGVEAIEGSMALVMEDVDNDGGMIKIDGELWRARPYDVTQTFAKGDRVRVIEIKGATAMVWKD</sequence>
<reference evidence="7" key="2">
    <citation type="submission" date="2020-09" db="EMBL/GenBank/DDBJ databases">
        <authorList>
            <person name="Sun Q."/>
            <person name="Ohkuma M."/>
        </authorList>
    </citation>
    <scope>NUCLEOTIDE SEQUENCE</scope>
    <source>
        <strain evidence="7">JCM 19831</strain>
    </source>
</reference>
<dbReference type="AlphaFoldDB" id="A0A917TAH9"/>
<dbReference type="GO" id="GO:0005886">
    <property type="term" value="C:plasma membrane"/>
    <property type="evidence" value="ECO:0007669"/>
    <property type="project" value="TreeGrafter"/>
</dbReference>
<feature type="transmembrane region" description="Helical" evidence="5">
    <location>
        <begin position="7"/>
        <end position="36"/>
    </location>
</feature>
<protein>
    <recommendedName>
        <fullName evidence="6">NfeD-like C-terminal domain-containing protein</fullName>
    </recommendedName>
</protein>
<evidence type="ECO:0000256" key="5">
    <source>
        <dbReference type="SAM" id="Phobius"/>
    </source>
</evidence>
<keyword evidence="2 5" id="KW-0812">Transmembrane</keyword>
<evidence type="ECO:0000256" key="1">
    <source>
        <dbReference type="ARBA" id="ARBA00004141"/>
    </source>
</evidence>
<name>A0A917TAH9_9ACTN</name>
<comment type="subcellular location">
    <subcellularLocation>
        <location evidence="1">Membrane</location>
        <topology evidence="1">Multi-pass membrane protein</topology>
    </subcellularLocation>
</comment>
<dbReference type="InterPro" id="IPR002810">
    <property type="entry name" value="NfeD-like_C"/>
</dbReference>
<evidence type="ECO:0000256" key="2">
    <source>
        <dbReference type="ARBA" id="ARBA00022692"/>
    </source>
</evidence>
<gene>
    <name evidence="7" type="ORF">GCM10007977_013290</name>
</gene>
<keyword evidence="3 5" id="KW-1133">Transmembrane helix</keyword>
<proteinExistence type="predicted"/>
<feature type="transmembrane region" description="Helical" evidence="5">
    <location>
        <begin position="48"/>
        <end position="65"/>
    </location>
</feature>
<evidence type="ECO:0000256" key="4">
    <source>
        <dbReference type="ARBA" id="ARBA00023136"/>
    </source>
</evidence>
<dbReference type="SUPFAM" id="SSF141322">
    <property type="entry name" value="NfeD domain-like"/>
    <property type="match status" value="1"/>
</dbReference>
<keyword evidence="8" id="KW-1185">Reference proteome</keyword>
<evidence type="ECO:0000259" key="6">
    <source>
        <dbReference type="Pfam" id="PF01957"/>
    </source>
</evidence>